<reference evidence="1 2" key="1">
    <citation type="submission" date="2016-10" db="EMBL/GenBank/DDBJ databases">
        <authorList>
            <person name="de Groot N.N."/>
        </authorList>
    </citation>
    <scope>NUCLEOTIDE SEQUENCE [LARGE SCALE GENOMIC DNA]</scope>
    <source>
        <strain evidence="2">E92,LMG 26720,CCM 7988</strain>
    </source>
</reference>
<dbReference type="InterPro" id="IPR019854">
    <property type="entry name" value="Motility-assoc_prot_GldC"/>
</dbReference>
<accession>A0A1I5N343</accession>
<keyword evidence="2" id="KW-1185">Reference proteome</keyword>
<proteinExistence type="predicted"/>
<dbReference type="Proteomes" id="UP000199306">
    <property type="component" value="Unassembled WGS sequence"/>
</dbReference>
<name>A0A1I5N343_9BACT</name>
<dbReference type="EMBL" id="FOXH01000001">
    <property type="protein sequence ID" value="SFP16144.1"/>
    <property type="molecule type" value="Genomic_DNA"/>
</dbReference>
<organism evidence="1 2">
    <name type="scientific">Pseudarcicella hirudinis</name>
    <dbReference type="NCBI Taxonomy" id="1079859"/>
    <lineage>
        <taxon>Bacteria</taxon>
        <taxon>Pseudomonadati</taxon>
        <taxon>Bacteroidota</taxon>
        <taxon>Cytophagia</taxon>
        <taxon>Cytophagales</taxon>
        <taxon>Flectobacillaceae</taxon>
        <taxon>Pseudarcicella</taxon>
    </lineage>
</organism>
<gene>
    <name evidence="1" type="ORF">SAMN04515674_101575</name>
</gene>
<dbReference type="Pfam" id="PF19937">
    <property type="entry name" value="GldC-like"/>
    <property type="match status" value="1"/>
</dbReference>
<sequence>MKKSEINFQVELDEQSIPERILWNATDNPNEGIEDTKAVFIATWDHYHKGTLALPLWTKDMEVIDMKRFFIEVLGSVANTAVTATGDQAMADHIENVCRILSKNLQEEIKAQSTQA</sequence>
<evidence type="ECO:0000313" key="1">
    <source>
        <dbReference type="EMBL" id="SFP16144.1"/>
    </source>
</evidence>
<protein>
    <submittedName>
        <fullName evidence="1">Gliding motility-associated protein GldC</fullName>
    </submittedName>
</protein>
<dbReference type="STRING" id="1079859.SAMN04515674_101575"/>
<dbReference type="RefSeq" id="WP_092011753.1">
    <property type="nucleotide sequence ID" value="NZ_FOXH01000001.1"/>
</dbReference>
<dbReference type="OrthoDB" id="893422at2"/>
<dbReference type="NCBIfam" id="TIGR03515">
    <property type="entry name" value="GldC"/>
    <property type="match status" value="1"/>
</dbReference>
<dbReference type="AlphaFoldDB" id="A0A1I5N343"/>
<evidence type="ECO:0000313" key="2">
    <source>
        <dbReference type="Proteomes" id="UP000199306"/>
    </source>
</evidence>